<name>A0A9D9DSE4_9BACT</name>
<dbReference type="InterPro" id="IPR012337">
    <property type="entry name" value="RNaseH-like_sf"/>
</dbReference>
<dbReference type="Gene3D" id="3.30.420.10">
    <property type="entry name" value="Ribonuclease H-like superfamily/Ribonuclease H"/>
    <property type="match status" value="1"/>
</dbReference>
<dbReference type="AlphaFoldDB" id="A0A9D9DSE4"/>
<dbReference type="GO" id="GO:0004527">
    <property type="term" value="F:exonuclease activity"/>
    <property type="evidence" value="ECO:0007669"/>
    <property type="project" value="UniProtKB-ARBA"/>
</dbReference>
<dbReference type="Pfam" id="PF00929">
    <property type="entry name" value="RNase_T"/>
    <property type="match status" value="1"/>
</dbReference>
<feature type="non-terminal residue" evidence="2">
    <location>
        <position position="1"/>
    </location>
</feature>
<organism evidence="2 3">
    <name type="scientific">Candidatus Scatousia excrementipullorum</name>
    <dbReference type="NCBI Taxonomy" id="2840936"/>
    <lineage>
        <taxon>Bacteria</taxon>
        <taxon>Candidatus Scatousia</taxon>
    </lineage>
</organism>
<dbReference type="InterPro" id="IPR036397">
    <property type="entry name" value="RNaseH_sf"/>
</dbReference>
<reference evidence="2" key="2">
    <citation type="journal article" date="2021" name="PeerJ">
        <title>Extensive microbial diversity within the chicken gut microbiome revealed by metagenomics and culture.</title>
        <authorList>
            <person name="Gilroy R."/>
            <person name="Ravi A."/>
            <person name="Getino M."/>
            <person name="Pursley I."/>
            <person name="Horton D.L."/>
            <person name="Alikhan N.F."/>
            <person name="Baker D."/>
            <person name="Gharbi K."/>
            <person name="Hall N."/>
            <person name="Watson M."/>
            <person name="Adriaenssens E.M."/>
            <person name="Foster-Nyarko E."/>
            <person name="Jarju S."/>
            <person name="Secka A."/>
            <person name="Antonio M."/>
            <person name="Oren A."/>
            <person name="Chaudhuri R.R."/>
            <person name="La Ragione R."/>
            <person name="Hildebrand F."/>
            <person name="Pallen M.J."/>
        </authorList>
    </citation>
    <scope>NUCLEOTIDE SEQUENCE</scope>
    <source>
        <strain evidence="2">10192</strain>
    </source>
</reference>
<gene>
    <name evidence="2" type="ORF">IAC76_07410</name>
</gene>
<dbReference type="InterPro" id="IPR013520">
    <property type="entry name" value="Ribonucl_H"/>
</dbReference>
<comment type="caution">
    <text evidence="2">The sequence shown here is derived from an EMBL/GenBank/DDBJ whole genome shotgun (WGS) entry which is preliminary data.</text>
</comment>
<protein>
    <recommendedName>
        <fullName evidence="1">Exonuclease domain-containing protein</fullName>
    </recommendedName>
</protein>
<evidence type="ECO:0000259" key="1">
    <source>
        <dbReference type="Pfam" id="PF00929"/>
    </source>
</evidence>
<evidence type="ECO:0000313" key="2">
    <source>
        <dbReference type="EMBL" id="MBO8431200.1"/>
    </source>
</evidence>
<accession>A0A9D9DSE4</accession>
<feature type="domain" description="Exonuclease" evidence="1">
    <location>
        <begin position="1"/>
        <end position="45"/>
    </location>
</feature>
<dbReference type="GO" id="GO:0003676">
    <property type="term" value="F:nucleic acid binding"/>
    <property type="evidence" value="ECO:0007669"/>
    <property type="project" value="InterPro"/>
</dbReference>
<reference evidence="2" key="1">
    <citation type="submission" date="2020-10" db="EMBL/GenBank/DDBJ databases">
        <authorList>
            <person name="Gilroy R."/>
        </authorList>
    </citation>
    <scope>NUCLEOTIDE SEQUENCE</scope>
    <source>
        <strain evidence="2">10192</strain>
    </source>
</reference>
<proteinExistence type="predicted"/>
<evidence type="ECO:0000313" key="3">
    <source>
        <dbReference type="Proteomes" id="UP000823632"/>
    </source>
</evidence>
<dbReference type="SUPFAM" id="SSF53098">
    <property type="entry name" value="Ribonuclease H-like"/>
    <property type="match status" value="1"/>
</dbReference>
<dbReference type="EMBL" id="JADIND010000162">
    <property type="protein sequence ID" value="MBO8431200.1"/>
    <property type="molecule type" value="Genomic_DNA"/>
</dbReference>
<dbReference type="Proteomes" id="UP000823632">
    <property type="component" value="Unassembled WGS sequence"/>
</dbReference>
<sequence length="66" mass="7702">DTMRLARKFCKFSSHRLSYLAEQFEISTEGHHRALNDCIMTFEIYKKIKTMALNIPDNNQISLPIA</sequence>